<proteinExistence type="predicted"/>
<dbReference type="Proteomes" id="UP000006038">
    <property type="component" value="Chromosome 4"/>
</dbReference>
<reference evidence="1" key="2">
    <citation type="submission" date="2013-04" db="UniProtKB">
        <authorList>
            <consortium name="EnsemblPlants"/>
        </authorList>
    </citation>
    <scope>IDENTIFICATION</scope>
</reference>
<reference evidence="1" key="1">
    <citation type="journal article" date="2013" name="Nat. Commun.">
        <title>Whole-genome sequencing of Oryza brachyantha reveals mechanisms underlying Oryza genome evolution.</title>
        <authorList>
            <person name="Chen J."/>
            <person name="Huang Q."/>
            <person name="Gao D."/>
            <person name="Wang J."/>
            <person name="Lang Y."/>
            <person name="Liu T."/>
            <person name="Li B."/>
            <person name="Bai Z."/>
            <person name="Luis Goicoechea J."/>
            <person name="Liang C."/>
            <person name="Chen C."/>
            <person name="Zhang W."/>
            <person name="Sun S."/>
            <person name="Liao Y."/>
            <person name="Zhang X."/>
            <person name="Yang L."/>
            <person name="Song C."/>
            <person name="Wang M."/>
            <person name="Shi J."/>
            <person name="Liu G."/>
            <person name="Liu J."/>
            <person name="Zhou H."/>
            <person name="Zhou W."/>
            <person name="Yu Q."/>
            <person name="An N."/>
            <person name="Chen Y."/>
            <person name="Cai Q."/>
            <person name="Wang B."/>
            <person name="Liu B."/>
            <person name="Min J."/>
            <person name="Huang Y."/>
            <person name="Wu H."/>
            <person name="Li Z."/>
            <person name="Zhang Y."/>
            <person name="Yin Y."/>
            <person name="Song W."/>
            <person name="Jiang J."/>
            <person name="Jackson S.A."/>
            <person name="Wing R.A."/>
            <person name="Wang J."/>
            <person name="Chen M."/>
        </authorList>
    </citation>
    <scope>NUCLEOTIDE SEQUENCE [LARGE SCALE GENOMIC DNA]</scope>
    <source>
        <strain evidence="1">cv. IRGC 101232</strain>
    </source>
</reference>
<dbReference type="HOGENOM" id="CLU_2580884_0_0_1"/>
<sequence>VLTPSINVDLILSGQQYQKVVACIHGHGRFDWAVCFTKLSTLSPLPPRLLSCAIDGMHSSFEGPCSLRRSITIKSDIKSIK</sequence>
<organism evidence="1">
    <name type="scientific">Oryza brachyantha</name>
    <name type="common">malo sina</name>
    <dbReference type="NCBI Taxonomy" id="4533"/>
    <lineage>
        <taxon>Eukaryota</taxon>
        <taxon>Viridiplantae</taxon>
        <taxon>Streptophyta</taxon>
        <taxon>Embryophyta</taxon>
        <taxon>Tracheophyta</taxon>
        <taxon>Spermatophyta</taxon>
        <taxon>Magnoliopsida</taxon>
        <taxon>Liliopsida</taxon>
        <taxon>Poales</taxon>
        <taxon>Poaceae</taxon>
        <taxon>BOP clade</taxon>
        <taxon>Oryzoideae</taxon>
        <taxon>Oryzeae</taxon>
        <taxon>Oryzinae</taxon>
        <taxon>Oryza</taxon>
    </lineage>
</organism>
<evidence type="ECO:0000313" key="2">
    <source>
        <dbReference type="Proteomes" id="UP000006038"/>
    </source>
</evidence>
<name>J3LYL3_ORYBR</name>
<dbReference type="Gramene" id="OB04G22380.1">
    <property type="protein sequence ID" value="OB04G22380.1"/>
    <property type="gene ID" value="OB04G22380"/>
</dbReference>
<dbReference type="EnsemblPlants" id="OB04G22380.1">
    <property type="protein sequence ID" value="OB04G22380.1"/>
    <property type="gene ID" value="OB04G22380"/>
</dbReference>
<protein>
    <submittedName>
        <fullName evidence="1">Uncharacterized protein</fullName>
    </submittedName>
</protein>
<keyword evidence="2" id="KW-1185">Reference proteome</keyword>
<dbReference type="AlphaFoldDB" id="J3LYL3"/>
<accession>J3LYL3</accession>
<evidence type="ECO:0000313" key="1">
    <source>
        <dbReference type="EnsemblPlants" id="OB04G22380.1"/>
    </source>
</evidence>